<accession>A0A8R1DLK3</accession>
<dbReference type="EnsemblMetazoa" id="CJA06170.1">
    <property type="protein sequence ID" value="CJA06170.1"/>
    <property type="gene ID" value="WBGene00125374"/>
</dbReference>
<keyword evidence="3" id="KW-1185">Reference proteome</keyword>
<feature type="compositionally biased region" description="Polar residues" evidence="1">
    <location>
        <begin position="53"/>
        <end position="67"/>
    </location>
</feature>
<dbReference type="AlphaFoldDB" id="A0A8R1DLK3"/>
<name>A0A8R1DLK3_CAEJA</name>
<reference evidence="2" key="2">
    <citation type="submission" date="2022-06" db="UniProtKB">
        <authorList>
            <consortium name="EnsemblMetazoa"/>
        </authorList>
    </citation>
    <scope>IDENTIFICATION</scope>
    <source>
        <strain evidence="2">DF5081</strain>
    </source>
</reference>
<proteinExistence type="predicted"/>
<reference evidence="3" key="1">
    <citation type="submission" date="2010-08" db="EMBL/GenBank/DDBJ databases">
        <authorList>
            <consortium name="Caenorhabditis japonica Sequencing Consortium"/>
            <person name="Wilson R.K."/>
        </authorList>
    </citation>
    <scope>NUCLEOTIDE SEQUENCE [LARGE SCALE GENOMIC DNA]</scope>
    <source>
        <strain evidence="3">DF5081</strain>
    </source>
</reference>
<organism evidence="2 3">
    <name type="scientific">Caenorhabditis japonica</name>
    <dbReference type="NCBI Taxonomy" id="281687"/>
    <lineage>
        <taxon>Eukaryota</taxon>
        <taxon>Metazoa</taxon>
        <taxon>Ecdysozoa</taxon>
        <taxon>Nematoda</taxon>
        <taxon>Chromadorea</taxon>
        <taxon>Rhabditida</taxon>
        <taxon>Rhabditina</taxon>
        <taxon>Rhabditomorpha</taxon>
        <taxon>Rhabditoidea</taxon>
        <taxon>Rhabditidae</taxon>
        <taxon>Peloderinae</taxon>
        <taxon>Caenorhabditis</taxon>
    </lineage>
</organism>
<sequence length="76" mass="9015">MHYTGRQTIYKLHANREEENRDLSTICKKCIVDIWSEFSNDRRPDSQKWHAVTKTNGKYDQQAASNDGRQRKESKD</sequence>
<evidence type="ECO:0000313" key="2">
    <source>
        <dbReference type="EnsemblMetazoa" id="CJA06170.1"/>
    </source>
</evidence>
<protein>
    <submittedName>
        <fullName evidence="2">Uncharacterized protein</fullName>
    </submittedName>
</protein>
<dbReference type="Proteomes" id="UP000005237">
    <property type="component" value="Unassembled WGS sequence"/>
</dbReference>
<feature type="region of interest" description="Disordered" evidence="1">
    <location>
        <begin position="41"/>
        <end position="76"/>
    </location>
</feature>
<evidence type="ECO:0000256" key="1">
    <source>
        <dbReference type="SAM" id="MobiDB-lite"/>
    </source>
</evidence>
<evidence type="ECO:0000313" key="3">
    <source>
        <dbReference type="Proteomes" id="UP000005237"/>
    </source>
</evidence>